<feature type="region of interest" description="Disordered" evidence="1">
    <location>
        <begin position="17"/>
        <end position="48"/>
    </location>
</feature>
<name>A0A7S4FT64_9EUGL</name>
<gene>
    <name evidence="2" type="ORF">EGYM00163_LOCUS22484</name>
</gene>
<protein>
    <submittedName>
        <fullName evidence="2">Uncharacterized protein</fullName>
    </submittedName>
</protein>
<feature type="region of interest" description="Disordered" evidence="1">
    <location>
        <begin position="113"/>
        <end position="134"/>
    </location>
</feature>
<dbReference type="EMBL" id="HBJA01063625">
    <property type="protein sequence ID" value="CAE0811336.1"/>
    <property type="molecule type" value="Transcribed_RNA"/>
</dbReference>
<dbReference type="AlphaFoldDB" id="A0A7S4FT64"/>
<proteinExistence type="predicted"/>
<sequence>MQNLNCRNSNGYIFPPSSSCGKSEEKHDLTPVPTFPQGGVGGEPGNFGPKDVSIIQHECFSTALIFLTEGGEGWMRGANQDKTLLEPHQEQWGSLQRRAKTKTGAALKLVEARNNRSGVERGHSDDFPGPDIQF</sequence>
<accession>A0A7S4FT64</accession>
<feature type="compositionally biased region" description="Basic and acidic residues" evidence="1">
    <location>
        <begin position="113"/>
        <end position="126"/>
    </location>
</feature>
<evidence type="ECO:0000256" key="1">
    <source>
        <dbReference type="SAM" id="MobiDB-lite"/>
    </source>
</evidence>
<organism evidence="2">
    <name type="scientific">Eutreptiella gymnastica</name>
    <dbReference type="NCBI Taxonomy" id="73025"/>
    <lineage>
        <taxon>Eukaryota</taxon>
        <taxon>Discoba</taxon>
        <taxon>Euglenozoa</taxon>
        <taxon>Euglenida</taxon>
        <taxon>Spirocuta</taxon>
        <taxon>Euglenophyceae</taxon>
        <taxon>Eutreptiales</taxon>
        <taxon>Eutreptiaceae</taxon>
        <taxon>Eutreptiella</taxon>
    </lineage>
</organism>
<evidence type="ECO:0000313" key="2">
    <source>
        <dbReference type="EMBL" id="CAE0811336.1"/>
    </source>
</evidence>
<reference evidence="2" key="1">
    <citation type="submission" date="2021-01" db="EMBL/GenBank/DDBJ databases">
        <authorList>
            <person name="Corre E."/>
            <person name="Pelletier E."/>
            <person name="Niang G."/>
            <person name="Scheremetjew M."/>
            <person name="Finn R."/>
            <person name="Kale V."/>
            <person name="Holt S."/>
            <person name="Cochrane G."/>
            <person name="Meng A."/>
            <person name="Brown T."/>
            <person name="Cohen L."/>
        </authorList>
    </citation>
    <scope>NUCLEOTIDE SEQUENCE</scope>
    <source>
        <strain evidence="2">CCMP1594</strain>
    </source>
</reference>